<protein>
    <recommendedName>
        <fullName evidence="2">Glycosyl transferase family 25 domain-containing protein</fullName>
    </recommendedName>
</protein>
<accession>A0A1Y1HN16</accession>
<feature type="transmembrane region" description="Helical" evidence="1">
    <location>
        <begin position="70"/>
        <end position="91"/>
    </location>
</feature>
<sequence length="363" mass="40919">MRRLLHALAGDCGSRCDSAMDSKYVVVAMGESAESADVSSCPLFELSCDKDLRDGGKWCRLRGALRRASLGTRLMLTAAGCLLFVALVGFLTSPNGLLRGCDLMREAIRWANWEHISEQKAAMTRYGVERDPLELNKMPIWVVSLKRANERRQKIQSQMDAQKIGFTFMDAIDGLKEPVRSEELALFAGRRAKEYKQGVEHELKKVATDVTNWRLMHRMLAEKFPLVLIMEDDFLLPEGDFLSRLNETMAQLPADWDLFALNGCSMHKHGHTLGRFVGRGVRVFKTGSCTLAVVVRRETAIKVLKAAERQLRVQNWDNLIMGYMAQTGELNTYLADPPLCLFNEKMPSSIEPGKEPIQDILRP</sequence>
<keyword evidence="1" id="KW-0472">Membrane</keyword>
<dbReference type="Pfam" id="PF01755">
    <property type="entry name" value="Glyco_transf_25"/>
    <property type="match status" value="1"/>
</dbReference>
<keyword evidence="1" id="KW-0812">Transmembrane</keyword>
<name>A0A1Y1HN16_KLENI</name>
<keyword evidence="1" id="KW-1133">Transmembrane helix</keyword>
<dbReference type="EMBL" id="DF236973">
    <property type="protein sequence ID" value="GAQ79112.1"/>
    <property type="molecule type" value="Genomic_DNA"/>
</dbReference>
<evidence type="ECO:0000256" key="1">
    <source>
        <dbReference type="SAM" id="Phobius"/>
    </source>
</evidence>
<reference evidence="3 4" key="1">
    <citation type="journal article" date="2014" name="Nat. Commun.">
        <title>Klebsormidium flaccidum genome reveals primary factors for plant terrestrial adaptation.</title>
        <authorList>
            <person name="Hori K."/>
            <person name="Maruyama F."/>
            <person name="Fujisawa T."/>
            <person name="Togashi T."/>
            <person name="Yamamoto N."/>
            <person name="Seo M."/>
            <person name="Sato S."/>
            <person name="Yamada T."/>
            <person name="Mori H."/>
            <person name="Tajima N."/>
            <person name="Moriyama T."/>
            <person name="Ikeuchi M."/>
            <person name="Watanabe M."/>
            <person name="Wada H."/>
            <person name="Kobayashi K."/>
            <person name="Saito M."/>
            <person name="Masuda T."/>
            <person name="Sasaki-Sekimoto Y."/>
            <person name="Mashiguchi K."/>
            <person name="Awai K."/>
            <person name="Shimojima M."/>
            <person name="Masuda S."/>
            <person name="Iwai M."/>
            <person name="Nobusawa T."/>
            <person name="Narise T."/>
            <person name="Kondo S."/>
            <person name="Saito H."/>
            <person name="Sato R."/>
            <person name="Murakawa M."/>
            <person name="Ihara Y."/>
            <person name="Oshima-Yamada Y."/>
            <person name="Ohtaka K."/>
            <person name="Satoh M."/>
            <person name="Sonobe K."/>
            <person name="Ishii M."/>
            <person name="Ohtani R."/>
            <person name="Kanamori-Sato M."/>
            <person name="Honoki R."/>
            <person name="Miyazaki D."/>
            <person name="Mochizuki H."/>
            <person name="Umetsu J."/>
            <person name="Higashi K."/>
            <person name="Shibata D."/>
            <person name="Kamiya Y."/>
            <person name="Sato N."/>
            <person name="Nakamura Y."/>
            <person name="Tabata S."/>
            <person name="Ida S."/>
            <person name="Kurokawa K."/>
            <person name="Ohta H."/>
        </authorList>
    </citation>
    <scope>NUCLEOTIDE SEQUENCE [LARGE SCALE GENOMIC DNA]</scope>
    <source>
        <strain evidence="3 4">NIES-2285</strain>
    </source>
</reference>
<dbReference type="OrthoDB" id="530136at2759"/>
<gene>
    <name evidence="3" type="ORF">KFL_000240440</name>
</gene>
<evidence type="ECO:0000313" key="3">
    <source>
        <dbReference type="EMBL" id="GAQ79112.1"/>
    </source>
</evidence>
<proteinExistence type="predicted"/>
<keyword evidence="4" id="KW-1185">Reference proteome</keyword>
<evidence type="ECO:0000313" key="4">
    <source>
        <dbReference type="Proteomes" id="UP000054558"/>
    </source>
</evidence>
<dbReference type="AlphaFoldDB" id="A0A1Y1HN16"/>
<evidence type="ECO:0000259" key="2">
    <source>
        <dbReference type="Pfam" id="PF01755"/>
    </source>
</evidence>
<organism evidence="3 4">
    <name type="scientific">Klebsormidium nitens</name>
    <name type="common">Green alga</name>
    <name type="synonym">Ulothrix nitens</name>
    <dbReference type="NCBI Taxonomy" id="105231"/>
    <lineage>
        <taxon>Eukaryota</taxon>
        <taxon>Viridiplantae</taxon>
        <taxon>Streptophyta</taxon>
        <taxon>Klebsormidiophyceae</taxon>
        <taxon>Klebsormidiales</taxon>
        <taxon>Klebsormidiaceae</taxon>
        <taxon>Klebsormidium</taxon>
    </lineage>
</organism>
<feature type="domain" description="Glycosyl transferase family 25" evidence="2">
    <location>
        <begin position="139"/>
        <end position="262"/>
    </location>
</feature>
<dbReference type="Proteomes" id="UP000054558">
    <property type="component" value="Unassembled WGS sequence"/>
</dbReference>
<dbReference type="InterPro" id="IPR002654">
    <property type="entry name" value="Glyco_trans_25"/>
</dbReference>